<dbReference type="NCBIfam" id="TIGR00021">
    <property type="entry name" value="rpiA"/>
    <property type="match status" value="1"/>
</dbReference>
<dbReference type="GO" id="GO:0009052">
    <property type="term" value="P:pentose-phosphate shunt, non-oxidative branch"/>
    <property type="evidence" value="ECO:0007669"/>
    <property type="project" value="UniProtKB-UniRule"/>
</dbReference>
<evidence type="ECO:0000256" key="2">
    <source>
        <dbReference type="ARBA" id="ARBA00023235"/>
    </source>
</evidence>
<dbReference type="EMBL" id="RBZP01000002">
    <property type="protein sequence ID" value="RKQ35659.1"/>
    <property type="molecule type" value="Genomic_DNA"/>
</dbReference>
<dbReference type="InterPro" id="IPR020672">
    <property type="entry name" value="Ribose5P_isomerase_typA_subgr"/>
</dbReference>
<dbReference type="Gene3D" id="3.30.70.260">
    <property type="match status" value="1"/>
</dbReference>
<gene>
    <name evidence="3 4" type="primary">rpiA</name>
    <name evidence="4" type="ORF">D8M06_05170</name>
</gene>
<dbReference type="CDD" id="cd01398">
    <property type="entry name" value="RPI_A"/>
    <property type="match status" value="1"/>
</dbReference>
<comment type="pathway">
    <text evidence="3">Carbohydrate degradation; pentose phosphate pathway; D-ribose 5-phosphate from D-ribulose 5-phosphate (non-oxidative stage): step 1/1.</text>
</comment>
<evidence type="ECO:0000256" key="3">
    <source>
        <dbReference type="HAMAP-Rule" id="MF_00170"/>
    </source>
</evidence>
<dbReference type="SUPFAM" id="SSF100950">
    <property type="entry name" value="NagB/RpiA/CoA transferase-like"/>
    <property type="match status" value="1"/>
</dbReference>
<feature type="binding site" evidence="3">
    <location>
        <begin position="99"/>
        <end position="102"/>
    </location>
    <ligand>
        <name>substrate</name>
    </ligand>
</feature>
<feature type="active site" description="Proton acceptor" evidence="3">
    <location>
        <position position="108"/>
    </location>
</feature>
<proteinExistence type="inferred from homology"/>
<dbReference type="NCBIfam" id="NF001924">
    <property type="entry name" value="PRK00702.1"/>
    <property type="match status" value="1"/>
</dbReference>
<reference evidence="4 5" key="1">
    <citation type="journal article" date="2016" name="Int. J. Syst. Evol. Microbiol.">
        <title>Oceanobacillus halophilus sp. nov., a novel moderately halophilic bacterium from a hypersaline lake.</title>
        <authorList>
            <person name="Amoozegar M.A."/>
            <person name="Bagheri M."/>
            <person name="Makhdoumi A."/>
            <person name="Nikou M.M."/>
            <person name="Fazeli S.A.S."/>
            <person name="Schumann P."/>
            <person name="Sproer C."/>
            <person name="Sanchez-Porro C."/>
            <person name="Ventosa A."/>
        </authorList>
    </citation>
    <scope>NUCLEOTIDE SEQUENCE [LARGE SCALE GENOMIC DNA]</scope>
    <source>
        <strain evidence="4 5">DSM 23996</strain>
    </source>
</reference>
<comment type="caution">
    <text evidence="4">The sequence shown here is derived from an EMBL/GenBank/DDBJ whole genome shotgun (WGS) entry which is preliminary data.</text>
</comment>
<comment type="function">
    <text evidence="3">Catalyzes the reversible conversion of ribose-5-phosphate to ribulose 5-phosphate.</text>
</comment>
<dbReference type="OrthoDB" id="5870696at2"/>
<dbReference type="InterPro" id="IPR004788">
    <property type="entry name" value="Ribose5P_isomerase_type_A"/>
</dbReference>
<dbReference type="SUPFAM" id="SSF75445">
    <property type="entry name" value="D-ribose-5-phosphate isomerase (RpiA), lid domain"/>
    <property type="match status" value="1"/>
</dbReference>
<dbReference type="PANTHER" id="PTHR11934:SF0">
    <property type="entry name" value="RIBOSE-5-PHOSPHATE ISOMERASE"/>
    <property type="match status" value="1"/>
</dbReference>
<sequence>MLSKQDQLKKLVGEEAVHYIKDGMKIGLGSGSTVYWMVKKLGERVKEEGLKVEGIPSSDLTGDWAKEFGVPLTDFSQVEGLDITIDGADEVDENLHLIKGGGGALFREKIIAQAAKELIIIVDQSKKVQHLGRFPLPVEVLPFGWEMTAKEVESLGCEWKLRHRENDIYITDNGNYILDCYFNEILEPEKLHKQLKLMVGVVETGLFTNMADKVIVGGGDEIEVIERKGQKN</sequence>
<dbReference type="GO" id="GO:0006014">
    <property type="term" value="P:D-ribose metabolic process"/>
    <property type="evidence" value="ECO:0007669"/>
    <property type="project" value="TreeGrafter"/>
</dbReference>
<dbReference type="FunFam" id="3.40.50.1360:FF:000001">
    <property type="entry name" value="Ribose-5-phosphate isomerase A"/>
    <property type="match status" value="1"/>
</dbReference>
<dbReference type="Gene3D" id="3.40.50.1360">
    <property type="match status" value="1"/>
</dbReference>
<dbReference type="EC" id="5.3.1.6" evidence="3"/>
<dbReference type="RefSeq" id="WP_121203291.1">
    <property type="nucleotide sequence ID" value="NZ_RBZP01000002.1"/>
</dbReference>
<dbReference type="AlphaFoldDB" id="A0A495A7E4"/>
<organism evidence="4 5">
    <name type="scientific">Oceanobacillus halophilus</name>
    <dbReference type="NCBI Taxonomy" id="930130"/>
    <lineage>
        <taxon>Bacteria</taxon>
        <taxon>Bacillati</taxon>
        <taxon>Bacillota</taxon>
        <taxon>Bacilli</taxon>
        <taxon>Bacillales</taxon>
        <taxon>Bacillaceae</taxon>
        <taxon>Oceanobacillus</taxon>
    </lineage>
</organism>
<dbReference type="InterPro" id="IPR037171">
    <property type="entry name" value="NagB/RpiA_transferase-like"/>
</dbReference>
<dbReference type="GO" id="GO:0005829">
    <property type="term" value="C:cytosol"/>
    <property type="evidence" value="ECO:0007669"/>
    <property type="project" value="TreeGrafter"/>
</dbReference>
<feature type="binding site" evidence="3">
    <location>
        <begin position="30"/>
        <end position="33"/>
    </location>
    <ligand>
        <name>substrate</name>
    </ligand>
</feature>
<name>A0A495A7E4_9BACI</name>
<comment type="similarity">
    <text evidence="3">Belongs to the ribose 5-phosphate isomerase family.</text>
</comment>
<evidence type="ECO:0000313" key="5">
    <source>
        <dbReference type="Proteomes" id="UP000269301"/>
    </source>
</evidence>
<dbReference type="Pfam" id="PF06026">
    <property type="entry name" value="Rib_5-P_isom_A"/>
    <property type="match status" value="1"/>
</dbReference>
<evidence type="ECO:0000256" key="1">
    <source>
        <dbReference type="ARBA" id="ARBA00001713"/>
    </source>
</evidence>
<dbReference type="GO" id="GO:0004751">
    <property type="term" value="F:ribose-5-phosphate isomerase activity"/>
    <property type="evidence" value="ECO:0007669"/>
    <property type="project" value="UniProtKB-UniRule"/>
</dbReference>
<protein>
    <recommendedName>
        <fullName evidence="3">Ribose-5-phosphate isomerase A</fullName>
        <ecNumber evidence="3">5.3.1.6</ecNumber>
    </recommendedName>
    <alternativeName>
        <fullName evidence="3">Phosphoriboisomerase A</fullName>
        <shortName evidence="3">PRI</shortName>
    </alternativeName>
</protein>
<comment type="catalytic activity">
    <reaction evidence="1 3">
        <text>aldehydo-D-ribose 5-phosphate = D-ribulose 5-phosphate</text>
        <dbReference type="Rhea" id="RHEA:14657"/>
        <dbReference type="ChEBI" id="CHEBI:58121"/>
        <dbReference type="ChEBI" id="CHEBI:58273"/>
        <dbReference type="EC" id="5.3.1.6"/>
    </reaction>
</comment>
<feature type="binding site" evidence="3">
    <location>
        <position position="126"/>
    </location>
    <ligand>
        <name>substrate</name>
    </ligand>
</feature>
<dbReference type="PANTHER" id="PTHR11934">
    <property type="entry name" value="RIBOSE-5-PHOSPHATE ISOMERASE"/>
    <property type="match status" value="1"/>
</dbReference>
<accession>A0A495A7E4</accession>
<feature type="binding site" evidence="3">
    <location>
        <begin position="86"/>
        <end position="89"/>
    </location>
    <ligand>
        <name>substrate</name>
    </ligand>
</feature>
<comment type="subunit">
    <text evidence="3">Homodimer.</text>
</comment>
<dbReference type="UniPathway" id="UPA00115">
    <property type="reaction ID" value="UER00412"/>
</dbReference>
<keyword evidence="5" id="KW-1185">Reference proteome</keyword>
<dbReference type="Proteomes" id="UP000269301">
    <property type="component" value="Unassembled WGS sequence"/>
</dbReference>
<dbReference type="HAMAP" id="MF_00170">
    <property type="entry name" value="Rib_5P_isom_A"/>
    <property type="match status" value="1"/>
</dbReference>
<evidence type="ECO:0000313" key="4">
    <source>
        <dbReference type="EMBL" id="RKQ35659.1"/>
    </source>
</evidence>
<keyword evidence="2 3" id="KW-0413">Isomerase</keyword>